<evidence type="ECO:0000313" key="1">
    <source>
        <dbReference type="EMBL" id="SOK59256.1"/>
    </source>
</evidence>
<evidence type="ECO:0000313" key="2">
    <source>
        <dbReference type="Proteomes" id="UP000241364"/>
    </source>
</evidence>
<reference evidence="2" key="1">
    <citation type="submission" date="2017-10" db="EMBL/GenBank/DDBJ databases">
        <authorList>
            <person name="Skurnik M."/>
        </authorList>
    </citation>
    <scope>NUCLEOTIDE SEQUENCE [LARGE SCALE GENOMIC DNA]</scope>
    <source>
        <strain evidence="2">fHe-Yen9-03</strain>
    </source>
</reference>
<dbReference type="Proteomes" id="UP000241364">
    <property type="component" value="Chromosome i"/>
</dbReference>
<accession>A0A2C9CZN8</accession>
<proteinExistence type="predicted"/>
<gene>
    <name evidence="1" type="primary">g448</name>
</gene>
<protein>
    <submittedName>
        <fullName evidence="1">Uncharacterized protein</fullName>
    </submittedName>
</protein>
<sequence length="80" mass="9233">MKSATALKNMNQRIQTLRSQLDLAWSDWSKLNSIETKTKDESKDLSKISGFISKLNYEIRGLELSFNELKKQVIDEIILS</sequence>
<organism evidence="1 2">
    <name type="scientific">Yersinia phage fHe-Yen9-03</name>
    <dbReference type="NCBI Taxonomy" id="2052743"/>
    <lineage>
        <taxon>Viruses</taxon>
        <taxon>Duplodnaviria</taxon>
        <taxon>Heunggongvirae</taxon>
        <taxon>Uroviricota</taxon>
        <taxon>Caudoviricetes</taxon>
        <taxon>Eneladusvirus</taxon>
        <taxon>Eneladusvirus Yen904</taxon>
    </lineage>
</organism>
<dbReference type="EMBL" id="LT960552">
    <property type="protein sequence ID" value="SOK59256.1"/>
    <property type="molecule type" value="Genomic_DNA"/>
</dbReference>
<name>A0A2C9CZN8_9CAUD</name>